<feature type="signal peptide" evidence="2">
    <location>
        <begin position="1"/>
        <end position="19"/>
    </location>
</feature>
<dbReference type="EMBL" id="KV429056">
    <property type="protein sequence ID" value="KZT69725.1"/>
    <property type="molecule type" value="Genomic_DNA"/>
</dbReference>
<name>A0A165QNT1_9APHY</name>
<evidence type="ECO:0000256" key="2">
    <source>
        <dbReference type="SAM" id="SignalP"/>
    </source>
</evidence>
<evidence type="ECO:0000313" key="3">
    <source>
        <dbReference type="EMBL" id="KZT69725.1"/>
    </source>
</evidence>
<keyword evidence="2" id="KW-0732">Signal</keyword>
<dbReference type="OrthoDB" id="4584900at2759"/>
<reference evidence="3 4" key="1">
    <citation type="journal article" date="2016" name="Mol. Biol. Evol.">
        <title>Comparative Genomics of Early-Diverging Mushroom-Forming Fungi Provides Insights into the Origins of Lignocellulose Decay Capabilities.</title>
        <authorList>
            <person name="Nagy L.G."/>
            <person name="Riley R."/>
            <person name="Tritt A."/>
            <person name="Adam C."/>
            <person name="Daum C."/>
            <person name="Floudas D."/>
            <person name="Sun H."/>
            <person name="Yadav J.S."/>
            <person name="Pangilinan J."/>
            <person name="Larsson K.H."/>
            <person name="Matsuura K."/>
            <person name="Barry K."/>
            <person name="Labutti K."/>
            <person name="Kuo R."/>
            <person name="Ohm R.A."/>
            <person name="Bhattacharya S.S."/>
            <person name="Shirouzu T."/>
            <person name="Yoshinaga Y."/>
            <person name="Martin F.M."/>
            <person name="Grigoriev I.V."/>
            <person name="Hibbett D.S."/>
        </authorList>
    </citation>
    <scope>NUCLEOTIDE SEQUENCE [LARGE SCALE GENOMIC DNA]</scope>
    <source>
        <strain evidence="3 4">L-15889</strain>
    </source>
</reference>
<dbReference type="Proteomes" id="UP000076727">
    <property type="component" value="Unassembled WGS sequence"/>
</dbReference>
<sequence>MRAAYLTLVVAFFVTNVAAASVALRRHGPSFNPTNVHLRRLLQHPPHALTNAQRVSRGLAPARPILRSDKRLARRAGPSQTPTSSSDTTTVAPTTSSSSSSSGSSTTTPGLSSSSGTTTTTSTDTSPTTTSTTPTATCTAHVGTLKLTSVDDTESTFWVNSQATPFGEYGYTTEQSEALQVQYTLCDSDSSTGPFNLLAINGLTTYPYVGAIIGFADTSDNLASSSYNYLYIGGTHKSDPGALPQSGATAFSAASGTQKDYESSIWLIDPTTSEVTAQWINTDGSKPTVYLIYVPSSGALALTGNVNDFTSHFGGATEVTLMFEEASTSLVAATAAATVTPI</sequence>
<evidence type="ECO:0000256" key="1">
    <source>
        <dbReference type="SAM" id="MobiDB-lite"/>
    </source>
</evidence>
<protein>
    <submittedName>
        <fullName evidence="3">Uncharacterized protein</fullName>
    </submittedName>
</protein>
<feature type="compositionally biased region" description="Low complexity" evidence="1">
    <location>
        <begin position="77"/>
        <end position="136"/>
    </location>
</feature>
<evidence type="ECO:0000313" key="4">
    <source>
        <dbReference type="Proteomes" id="UP000076727"/>
    </source>
</evidence>
<accession>A0A165QNT1</accession>
<keyword evidence="4" id="KW-1185">Reference proteome</keyword>
<organism evidence="3 4">
    <name type="scientific">Daedalea quercina L-15889</name>
    <dbReference type="NCBI Taxonomy" id="1314783"/>
    <lineage>
        <taxon>Eukaryota</taxon>
        <taxon>Fungi</taxon>
        <taxon>Dikarya</taxon>
        <taxon>Basidiomycota</taxon>
        <taxon>Agaricomycotina</taxon>
        <taxon>Agaricomycetes</taxon>
        <taxon>Polyporales</taxon>
        <taxon>Fomitopsis</taxon>
    </lineage>
</organism>
<gene>
    <name evidence="3" type="ORF">DAEQUDRAFT_251226</name>
</gene>
<dbReference type="STRING" id="1314783.A0A165QNT1"/>
<feature type="chain" id="PRO_5007865202" evidence="2">
    <location>
        <begin position="20"/>
        <end position="342"/>
    </location>
</feature>
<dbReference type="AlphaFoldDB" id="A0A165QNT1"/>
<feature type="region of interest" description="Disordered" evidence="1">
    <location>
        <begin position="52"/>
        <end position="136"/>
    </location>
</feature>
<proteinExistence type="predicted"/>